<gene>
    <name evidence="3" type="ORF">BJ508DRAFT_413917</name>
</gene>
<protein>
    <recommendedName>
        <fullName evidence="5">Lytic polysaccharide monooxygenase</fullName>
    </recommendedName>
</protein>
<sequence>MADPPPINHRNNPHFQEGGADYDYSAPLSPSGSNYPCRGHLKDLNSPRGGPVKNYSPGGTYSFTIEGQATHAGGSCQASLSFDGGNSWKVIKSYVGDCVRPQPGGDQTFRFTIPGDTPRGNAIFAWTWFNNLGNREMYMNCAVVTIGNARKRSPIPNAIPLEPLPHEGEMMNVNGTLQKRALGNTPLFLANIGNGCTTAPGTDVVFPNPGDTEYSGNPAARAPPSGNCGAGNYQGGGAVGNGAIGGGDGPVVSGGTGSDDMARIDELRRLSGKHRNDCAFWISQGFVCSAGEKTIVFRGVTAILAIFGLVVAVLA</sequence>
<evidence type="ECO:0000313" key="4">
    <source>
        <dbReference type="Proteomes" id="UP000275078"/>
    </source>
</evidence>
<dbReference type="Proteomes" id="UP000275078">
    <property type="component" value="Unassembled WGS sequence"/>
</dbReference>
<evidence type="ECO:0000256" key="1">
    <source>
        <dbReference type="SAM" id="MobiDB-lite"/>
    </source>
</evidence>
<keyword evidence="2" id="KW-0812">Transmembrane</keyword>
<feature type="transmembrane region" description="Helical" evidence="2">
    <location>
        <begin position="295"/>
        <end position="314"/>
    </location>
</feature>
<accession>A0A3N4I9I5</accession>
<organism evidence="3 4">
    <name type="scientific">Ascobolus immersus RN42</name>
    <dbReference type="NCBI Taxonomy" id="1160509"/>
    <lineage>
        <taxon>Eukaryota</taxon>
        <taxon>Fungi</taxon>
        <taxon>Dikarya</taxon>
        <taxon>Ascomycota</taxon>
        <taxon>Pezizomycotina</taxon>
        <taxon>Pezizomycetes</taxon>
        <taxon>Pezizales</taxon>
        <taxon>Ascobolaceae</taxon>
        <taxon>Ascobolus</taxon>
    </lineage>
</organism>
<dbReference type="PANTHER" id="PTHR36182">
    <property type="entry name" value="PROTEIN, PUTATIVE (AFU_ORTHOLOGUE AFUA_6G10930)-RELATED"/>
    <property type="match status" value="1"/>
</dbReference>
<feature type="region of interest" description="Disordered" evidence="1">
    <location>
        <begin position="1"/>
        <end position="26"/>
    </location>
</feature>
<dbReference type="OrthoDB" id="2342176at2759"/>
<dbReference type="PANTHER" id="PTHR36182:SF1">
    <property type="entry name" value="PROTEIN, PUTATIVE (AFU_ORTHOLOGUE AFUA_6G10930)-RELATED"/>
    <property type="match status" value="1"/>
</dbReference>
<evidence type="ECO:0000256" key="2">
    <source>
        <dbReference type="SAM" id="Phobius"/>
    </source>
</evidence>
<dbReference type="AlphaFoldDB" id="A0A3N4I9I5"/>
<keyword evidence="2" id="KW-0472">Membrane</keyword>
<evidence type="ECO:0008006" key="5">
    <source>
        <dbReference type="Google" id="ProtNLM"/>
    </source>
</evidence>
<dbReference type="EMBL" id="ML119669">
    <property type="protein sequence ID" value="RPA82753.1"/>
    <property type="molecule type" value="Genomic_DNA"/>
</dbReference>
<name>A0A3N4I9I5_ASCIM</name>
<dbReference type="Gene3D" id="2.70.50.70">
    <property type="match status" value="1"/>
</dbReference>
<dbReference type="STRING" id="1160509.A0A3N4I9I5"/>
<reference evidence="3 4" key="1">
    <citation type="journal article" date="2018" name="Nat. Ecol. Evol.">
        <title>Pezizomycetes genomes reveal the molecular basis of ectomycorrhizal truffle lifestyle.</title>
        <authorList>
            <person name="Murat C."/>
            <person name="Payen T."/>
            <person name="Noel B."/>
            <person name="Kuo A."/>
            <person name="Morin E."/>
            <person name="Chen J."/>
            <person name="Kohler A."/>
            <person name="Krizsan K."/>
            <person name="Balestrini R."/>
            <person name="Da Silva C."/>
            <person name="Montanini B."/>
            <person name="Hainaut M."/>
            <person name="Levati E."/>
            <person name="Barry K.W."/>
            <person name="Belfiori B."/>
            <person name="Cichocki N."/>
            <person name="Clum A."/>
            <person name="Dockter R.B."/>
            <person name="Fauchery L."/>
            <person name="Guy J."/>
            <person name="Iotti M."/>
            <person name="Le Tacon F."/>
            <person name="Lindquist E.A."/>
            <person name="Lipzen A."/>
            <person name="Malagnac F."/>
            <person name="Mello A."/>
            <person name="Molinier V."/>
            <person name="Miyauchi S."/>
            <person name="Poulain J."/>
            <person name="Riccioni C."/>
            <person name="Rubini A."/>
            <person name="Sitrit Y."/>
            <person name="Splivallo R."/>
            <person name="Traeger S."/>
            <person name="Wang M."/>
            <person name="Zifcakova L."/>
            <person name="Wipf D."/>
            <person name="Zambonelli A."/>
            <person name="Paolocci F."/>
            <person name="Nowrousian M."/>
            <person name="Ottonello S."/>
            <person name="Baldrian P."/>
            <person name="Spatafora J.W."/>
            <person name="Henrissat B."/>
            <person name="Nagy L.G."/>
            <person name="Aury J.M."/>
            <person name="Wincker P."/>
            <person name="Grigoriev I.V."/>
            <person name="Bonfante P."/>
            <person name="Martin F.M."/>
        </authorList>
    </citation>
    <scope>NUCLEOTIDE SEQUENCE [LARGE SCALE GENOMIC DNA]</scope>
    <source>
        <strain evidence="3 4">RN42</strain>
    </source>
</reference>
<proteinExistence type="predicted"/>
<keyword evidence="2" id="KW-1133">Transmembrane helix</keyword>
<keyword evidence="4" id="KW-1185">Reference proteome</keyword>
<evidence type="ECO:0000313" key="3">
    <source>
        <dbReference type="EMBL" id="RPA82753.1"/>
    </source>
</evidence>